<keyword evidence="6" id="KW-0812">Transmembrane</keyword>
<comment type="similarity">
    <text evidence="2 13">Belongs to the UQCRQ/QCR8 family.</text>
</comment>
<reference evidence="14" key="1">
    <citation type="submission" date="2025-08" db="UniProtKB">
        <authorList>
            <consortium name="RefSeq"/>
        </authorList>
    </citation>
    <scope>IDENTIFICATION</scope>
    <source>
        <tissue evidence="14">Blood</tissue>
    </source>
</reference>
<dbReference type="SUPFAM" id="SSF81508">
    <property type="entry name" value="Ubiquinone-binding protein QP-C of cytochrome bc1 complex (Ubiquinol-cytochrome c reductase)"/>
    <property type="match status" value="1"/>
</dbReference>
<dbReference type="InterPro" id="IPR004205">
    <property type="entry name" value="Cyt_bc1_su8"/>
</dbReference>
<gene>
    <name evidence="14" type="primary">LOC123618774</name>
</gene>
<dbReference type="AlphaFoldDB" id="A0A9W3HMW3"/>
<evidence type="ECO:0000256" key="5">
    <source>
        <dbReference type="ARBA" id="ARBA00022660"/>
    </source>
</evidence>
<comment type="subunit">
    <text evidence="12 13">Component of the ubiquinol-cytochrome c oxidoreductase (cytochrome b-c1 complex, complex III, CIII), a multisubunit enzyme composed of 11 subunits. The complex is composed of 3 respiratory subunits cytochrome b, cytochrome c1 and Rieske protein UQCRFS1, 2 core protein subunits UQCRC1/QCR1 and UQCRC2/QCR2, and 6 low-molecular weight protein subunits UQCRH/QCR6, UQCRB/QCR7, UQCRQ/QCR8, UQCR10/QCR9, UQCR11/QCR10 and subunit 9, the cleavage product of Rieske protein UQCRFS1. The complex exists as an obligatory dimer and forms supercomplexes (SCs) in the inner mitochondrial membrane with NADH-ubiquinone oxidoreductase (complex I, CI) and cytochrome c oxidase (complex IV, CIV), resulting in different assemblies (supercomplex SCI(1)III(2)IV(1) and megacomplex MCI(2)III(2)IV(2)). Interacts with UQCC6.</text>
</comment>
<name>A0A9W3HMW3_CAMBA</name>
<evidence type="ECO:0000256" key="8">
    <source>
        <dbReference type="ARBA" id="ARBA00022982"/>
    </source>
</evidence>
<evidence type="ECO:0000256" key="6">
    <source>
        <dbReference type="ARBA" id="ARBA00022692"/>
    </source>
</evidence>
<evidence type="ECO:0000256" key="11">
    <source>
        <dbReference type="ARBA" id="ARBA00023136"/>
    </source>
</evidence>
<evidence type="ECO:0000256" key="2">
    <source>
        <dbReference type="ARBA" id="ARBA00007668"/>
    </source>
</evidence>
<keyword evidence="10 13" id="KW-0496">Mitochondrion</keyword>
<evidence type="ECO:0000256" key="13">
    <source>
        <dbReference type="RuleBase" id="RU368118"/>
    </source>
</evidence>
<proteinExistence type="inferred from homology"/>
<dbReference type="PANTHER" id="PTHR12119:SF2">
    <property type="entry name" value="CYTOCHROME B-C1 COMPLEX SUBUNIT 8"/>
    <property type="match status" value="1"/>
</dbReference>
<keyword evidence="9" id="KW-1133">Transmembrane helix</keyword>
<keyword evidence="11" id="KW-0472">Membrane</keyword>
<sequence>MAVASTTVLVVERACQNGFRQRLCPQAEFQLPPTSLGSSSRSKKLQGDGGRWIPYCGGCSDLGAAVTTGREFGHLKRMWHVITYSLSPFEQCTFPNYFSKGTPNVLCCTQACILHVAPPFVAFYLVYTWGIQEFARSKRKNPATCENDK</sequence>
<keyword evidence="8 13" id="KW-0249">Electron transport</keyword>
<accession>A0A9W3HMW3</accession>
<evidence type="ECO:0000256" key="12">
    <source>
        <dbReference type="ARBA" id="ARBA00047105"/>
    </source>
</evidence>
<dbReference type="Gene3D" id="1.20.5.210">
    <property type="entry name" value="Cytochrome b-c1 complex subunit 8"/>
    <property type="match status" value="1"/>
</dbReference>
<evidence type="ECO:0000256" key="7">
    <source>
        <dbReference type="ARBA" id="ARBA00022792"/>
    </source>
</evidence>
<protein>
    <recommendedName>
        <fullName evidence="3 13">Cytochrome b-c1 complex subunit 8</fullName>
    </recommendedName>
    <alternativeName>
        <fullName evidence="13">Complex III subunit 8</fullName>
    </alternativeName>
</protein>
<dbReference type="RefSeq" id="XP_045377734.1">
    <property type="nucleotide sequence ID" value="XM_045521778.1"/>
</dbReference>
<organism evidence="14">
    <name type="scientific">Camelus bactrianus</name>
    <name type="common">Bactrian camel</name>
    <dbReference type="NCBI Taxonomy" id="9837"/>
    <lineage>
        <taxon>Eukaryota</taxon>
        <taxon>Metazoa</taxon>
        <taxon>Chordata</taxon>
        <taxon>Craniata</taxon>
        <taxon>Vertebrata</taxon>
        <taxon>Euteleostomi</taxon>
        <taxon>Mammalia</taxon>
        <taxon>Eutheria</taxon>
        <taxon>Laurasiatheria</taxon>
        <taxon>Artiodactyla</taxon>
        <taxon>Tylopoda</taxon>
        <taxon>Camelidae</taxon>
        <taxon>Camelus</taxon>
    </lineage>
</organism>
<evidence type="ECO:0000256" key="9">
    <source>
        <dbReference type="ARBA" id="ARBA00022989"/>
    </source>
</evidence>
<evidence type="ECO:0000256" key="1">
    <source>
        <dbReference type="ARBA" id="ARBA00004434"/>
    </source>
</evidence>
<keyword evidence="5 13" id="KW-0679">Respiratory chain</keyword>
<dbReference type="Pfam" id="PF02939">
    <property type="entry name" value="UcrQ"/>
    <property type="match status" value="1"/>
</dbReference>
<comment type="subcellular location">
    <subcellularLocation>
        <location evidence="1 13">Mitochondrion inner membrane</location>
        <topology evidence="1 13">Single-pass membrane protein</topology>
    </subcellularLocation>
</comment>
<dbReference type="InterPro" id="IPR036642">
    <property type="entry name" value="Cyt_bc1_su8_sf"/>
</dbReference>
<dbReference type="GO" id="GO:0045275">
    <property type="term" value="C:respiratory chain complex III"/>
    <property type="evidence" value="ECO:0007669"/>
    <property type="project" value="UniProtKB-UniRule"/>
</dbReference>
<dbReference type="PANTHER" id="PTHR12119">
    <property type="entry name" value="UBIQUINOL-CYTOCHROME C REDUCTASE COMPLEX UBIQUINONE-BINDING PROTEIN QP-C"/>
    <property type="match status" value="1"/>
</dbReference>
<evidence type="ECO:0000256" key="4">
    <source>
        <dbReference type="ARBA" id="ARBA00022448"/>
    </source>
</evidence>
<keyword evidence="4 13" id="KW-0813">Transport</keyword>
<dbReference type="GO" id="GO:0006122">
    <property type="term" value="P:mitochondrial electron transport, ubiquinol to cytochrome c"/>
    <property type="evidence" value="ECO:0007669"/>
    <property type="project" value="UniProtKB-UniRule"/>
</dbReference>
<evidence type="ECO:0000313" key="14">
    <source>
        <dbReference type="RefSeq" id="XP_045377734.1"/>
    </source>
</evidence>
<dbReference type="FunFam" id="1.20.5.210:FF:000001">
    <property type="entry name" value="Cytochrome b-c1 complex subunit 8"/>
    <property type="match status" value="1"/>
</dbReference>
<keyword evidence="7 13" id="KW-0999">Mitochondrion inner membrane</keyword>
<evidence type="ECO:0000256" key="10">
    <source>
        <dbReference type="ARBA" id="ARBA00023128"/>
    </source>
</evidence>
<dbReference type="GO" id="GO:0005743">
    <property type="term" value="C:mitochondrial inner membrane"/>
    <property type="evidence" value="ECO:0007669"/>
    <property type="project" value="UniProtKB-SubCell"/>
</dbReference>
<evidence type="ECO:0000256" key="3">
    <source>
        <dbReference type="ARBA" id="ARBA00016324"/>
    </source>
</evidence>
<comment type="function">
    <text evidence="13">Component of the ubiquinol-cytochrome c oxidoreductase, a multisubunit transmembrane complex that is part of the mitochondrial electron transport chain which drives oxidative phosphorylation. The complex plays an important role in the uptake of multiple carbon sources present in different host niches.</text>
</comment>